<dbReference type="OrthoDB" id="959177at2"/>
<dbReference type="Pfam" id="PF07661">
    <property type="entry name" value="MORN_2"/>
    <property type="match status" value="2"/>
</dbReference>
<comment type="caution">
    <text evidence="1">The sequence shown here is derived from an EMBL/GenBank/DDBJ whole genome shotgun (WGS) entry which is preliminary data.</text>
</comment>
<sequence length="208" mass="24724">MVFIIITSPVRILISMEVAFMEARVLFLNSFLAWALLSCLQPEEKMLLKDPMTISWEADRLRVNQKMYTGGLFQLFPNGRDTASVEHYVQGLEDGVWRKYYPSGRLFEIRTFQKGKKIGTYEAWWENGKRMRVFEFENDEYQGFCREWNSSGQLIREMHYEKGHEQGTQKMFYDNGKIKSNYWMENGRRYGLLGTKNCRNISEKIFKN</sequence>
<evidence type="ECO:0000313" key="1">
    <source>
        <dbReference type="EMBL" id="RXK49732.1"/>
    </source>
</evidence>
<proteinExistence type="predicted"/>
<name>A0A4Q1BZY7_9BACT</name>
<dbReference type="Proteomes" id="UP000289455">
    <property type="component" value="Unassembled WGS sequence"/>
</dbReference>
<dbReference type="EMBL" id="SDHY01000003">
    <property type="protein sequence ID" value="RXK49732.1"/>
    <property type="molecule type" value="Genomic_DNA"/>
</dbReference>
<dbReference type="SUPFAM" id="SSF82185">
    <property type="entry name" value="Histone H3 K4-specific methyltransferase SET7/9 N-terminal domain"/>
    <property type="match status" value="1"/>
</dbReference>
<protein>
    <submittedName>
        <fullName evidence="1">Toxin-antitoxin system YwqK family antitoxin</fullName>
    </submittedName>
</protein>
<keyword evidence="2" id="KW-1185">Reference proteome</keyword>
<dbReference type="AlphaFoldDB" id="A0A4Q1BZY7"/>
<dbReference type="Gene3D" id="3.90.930.1">
    <property type="match status" value="1"/>
</dbReference>
<accession>A0A4Q1BZY7</accession>
<reference evidence="1 2" key="1">
    <citation type="submission" date="2019-01" db="EMBL/GenBank/DDBJ databases">
        <title>Cytophagaceae bacterium strain CAR-16.</title>
        <authorList>
            <person name="Chen W.-M."/>
        </authorList>
    </citation>
    <scope>NUCLEOTIDE SEQUENCE [LARGE SCALE GENOMIC DNA]</scope>
    <source>
        <strain evidence="1 2">CAR-16</strain>
    </source>
</reference>
<dbReference type="InterPro" id="IPR011652">
    <property type="entry name" value="MORN_2"/>
</dbReference>
<gene>
    <name evidence="1" type="ORF">ESB04_06030</name>
</gene>
<evidence type="ECO:0000313" key="2">
    <source>
        <dbReference type="Proteomes" id="UP000289455"/>
    </source>
</evidence>
<organism evidence="1 2">
    <name type="scientific">Aquirufa rosea</name>
    <dbReference type="NCBI Taxonomy" id="2509241"/>
    <lineage>
        <taxon>Bacteria</taxon>
        <taxon>Pseudomonadati</taxon>
        <taxon>Bacteroidota</taxon>
        <taxon>Cytophagia</taxon>
        <taxon>Cytophagales</taxon>
        <taxon>Flectobacillaceae</taxon>
        <taxon>Aquirufa</taxon>
    </lineage>
</organism>